<evidence type="ECO:0000313" key="3">
    <source>
        <dbReference type="EMBL" id="CAA9539293.1"/>
    </source>
</evidence>
<protein>
    <recommendedName>
        <fullName evidence="4">DUF4386 family protein</fullName>
    </recommendedName>
</protein>
<reference evidence="3" key="1">
    <citation type="submission" date="2020-02" db="EMBL/GenBank/DDBJ databases">
        <authorList>
            <person name="Meier V. D."/>
        </authorList>
    </citation>
    <scope>NUCLEOTIDE SEQUENCE</scope>
    <source>
        <strain evidence="3">AVDCRST_MAG59</strain>
    </source>
</reference>
<organism evidence="3">
    <name type="scientific">uncultured Thermomicrobiales bacterium</name>
    <dbReference type="NCBI Taxonomy" id="1645740"/>
    <lineage>
        <taxon>Bacteria</taxon>
        <taxon>Pseudomonadati</taxon>
        <taxon>Thermomicrobiota</taxon>
        <taxon>Thermomicrobia</taxon>
        <taxon>Thermomicrobiales</taxon>
        <taxon>environmental samples</taxon>
    </lineage>
</organism>
<gene>
    <name evidence="3" type="ORF">AVDCRST_MAG59-667</name>
</gene>
<sequence length="267" mass="27032">MDAKFVDATGASPTEPTAGSGGARPRVPEGATPKTDGPPPRRVLLRIGEGAAVLGAALSVAAGAAFGNRTAGAEAVPLLDYLAALPIWSWPAVQLGFAAGAVLWLAAFVALAEALEDGLARDIGRLAVAAIAVGAAVHLVDSVVSGGALPPLAHAWAVTPAAARPVLVQQADTVLAVLGATWAGVVTFFHGVPFVLAGSAVVVSRVYPGSFAAGGLMFLDLGLLPPWLFIPFAVAVSLWTAAMGFLMWLRSGRPRLASPTEALNRVP</sequence>
<dbReference type="EMBL" id="CADCWF010000033">
    <property type="protein sequence ID" value="CAA9539293.1"/>
    <property type="molecule type" value="Genomic_DNA"/>
</dbReference>
<keyword evidence="2" id="KW-0812">Transmembrane</keyword>
<proteinExistence type="predicted"/>
<evidence type="ECO:0008006" key="4">
    <source>
        <dbReference type="Google" id="ProtNLM"/>
    </source>
</evidence>
<feature type="transmembrane region" description="Helical" evidence="2">
    <location>
        <begin position="174"/>
        <end position="207"/>
    </location>
</feature>
<evidence type="ECO:0000256" key="2">
    <source>
        <dbReference type="SAM" id="Phobius"/>
    </source>
</evidence>
<accession>A0A6J4U3E4</accession>
<dbReference type="AlphaFoldDB" id="A0A6J4U3E4"/>
<feature type="transmembrane region" description="Helical" evidence="2">
    <location>
        <begin position="43"/>
        <end position="67"/>
    </location>
</feature>
<feature type="transmembrane region" description="Helical" evidence="2">
    <location>
        <begin position="227"/>
        <end position="249"/>
    </location>
</feature>
<keyword evidence="2" id="KW-0472">Membrane</keyword>
<evidence type="ECO:0000256" key="1">
    <source>
        <dbReference type="SAM" id="MobiDB-lite"/>
    </source>
</evidence>
<name>A0A6J4U3E4_9BACT</name>
<keyword evidence="2" id="KW-1133">Transmembrane helix</keyword>
<feature type="transmembrane region" description="Helical" evidence="2">
    <location>
        <begin position="87"/>
        <end position="111"/>
    </location>
</feature>
<feature type="transmembrane region" description="Helical" evidence="2">
    <location>
        <begin position="123"/>
        <end position="140"/>
    </location>
</feature>
<feature type="region of interest" description="Disordered" evidence="1">
    <location>
        <begin position="1"/>
        <end position="41"/>
    </location>
</feature>